<dbReference type="EMBL" id="JAGDFL010001190">
    <property type="protein sequence ID" value="KAG7377251.1"/>
    <property type="molecule type" value="Genomic_DNA"/>
</dbReference>
<evidence type="ECO:0000313" key="7">
    <source>
        <dbReference type="EMBL" id="KAG7377251.1"/>
    </source>
</evidence>
<evidence type="ECO:0000256" key="3">
    <source>
        <dbReference type="ARBA" id="ARBA00022525"/>
    </source>
</evidence>
<proteinExistence type="inferred from homology"/>
<evidence type="ECO:0000256" key="2">
    <source>
        <dbReference type="ARBA" id="ARBA00010400"/>
    </source>
</evidence>
<evidence type="ECO:0000313" key="8">
    <source>
        <dbReference type="Proteomes" id="UP000693981"/>
    </source>
</evidence>
<evidence type="ECO:0000256" key="4">
    <source>
        <dbReference type="ARBA" id="ARBA00022729"/>
    </source>
</evidence>
<dbReference type="GO" id="GO:0005576">
    <property type="term" value="C:extracellular region"/>
    <property type="evidence" value="ECO:0007669"/>
    <property type="project" value="UniProtKB-SubCell"/>
</dbReference>
<dbReference type="InterPro" id="IPR031825">
    <property type="entry name" value="RXLR"/>
</dbReference>
<protein>
    <recommendedName>
        <fullName evidence="5">RxLR effector protein</fullName>
    </recommendedName>
</protein>
<feature type="region of interest" description="Disordered" evidence="6">
    <location>
        <begin position="53"/>
        <end position="88"/>
    </location>
</feature>
<reference evidence="7" key="1">
    <citation type="submission" date="2021-02" db="EMBL/GenBank/DDBJ databases">
        <authorList>
            <person name="Palmer J.M."/>
        </authorList>
    </citation>
    <scope>NUCLEOTIDE SEQUENCE</scope>
    <source>
        <strain evidence="7">SCRP23</strain>
    </source>
</reference>
<comment type="function">
    <text evidence="5">Effector that suppresses plant defense responses during pathogen infection.</text>
</comment>
<gene>
    <name evidence="7" type="ORF">PHYBOEH_000977</name>
</gene>
<keyword evidence="8" id="KW-1185">Reference proteome</keyword>
<feature type="signal peptide" evidence="5">
    <location>
        <begin position="1"/>
        <end position="21"/>
    </location>
</feature>
<comment type="similarity">
    <text evidence="2 5">Belongs to the RxLR effector family.</text>
</comment>
<keyword evidence="4 5" id="KW-0732">Signal</keyword>
<comment type="domain">
    <text evidence="5">The RxLR-dEER motif acts to carry the protein into the host cell cytoplasm through binding to cell surface phosphatidylinositol-3-phosphate.</text>
</comment>
<feature type="chain" id="PRO_5035961244" description="RxLR effector protein" evidence="5">
    <location>
        <begin position="22"/>
        <end position="158"/>
    </location>
</feature>
<dbReference type="AlphaFoldDB" id="A0A8T1V8A2"/>
<comment type="caution">
    <text evidence="7">The sequence shown here is derived from an EMBL/GenBank/DDBJ whole genome shotgun (WGS) entry which is preliminary data.</text>
</comment>
<name>A0A8T1V8A2_9STRA</name>
<evidence type="ECO:0000256" key="6">
    <source>
        <dbReference type="SAM" id="MobiDB-lite"/>
    </source>
</evidence>
<organism evidence="7 8">
    <name type="scientific">Phytophthora boehmeriae</name>
    <dbReference type="NCBI Taxonomy" id="109152"/>
    <lineage>
        <taxon>Eukaryota</taxon>
        <taxon>Sar</taxon>
        <taxon>Stramenopiles</taxon>
        <taxon>Oomycota</taxon>
        <taxon>Peronosporomycetes</taxon>
        <taxon>Peronosporales</taxon>
        <taxon>Peronosporaceae</taxon>
        <taxon>Phytophthora</taxon>
    </lineage>
</organism>
<feature type="compositionally biased region" description="Acidic residues" evidence="6">
    <location>
        <begin position="58"/>
        <end position="84"/>
    </location>
</feature>
<dbReference type="Proteomes" id="UP000693981">
    <property type="component" value="Unassembled WGS sequence"/>
</dbReference>
<keyword evidence="3 5" id="KW-0964">Secreted</keyword>
<evidence type="ECO:0000256" key="1">
    <source>
        <dbReference type="ARBA" id="ARBA00004613"/>
    </source>
</evidence>
<evidence type="ECO:0000256" key="5">
    <source>
        <dbReference type="RuleBase" id="RU367124"/>
    </source>
</evidence>
<comment type="subcellular location">
    <subcellularLocation>
        <location evidence="1 5">Secreted</location>
    </subcellularLocation>
</comment>
<dbReference type="Pfam" id="PF16810">
    <property type="entry name" value="RXLR"/>
    <property type="match status" value="1"/>
</dbReference>
<accession>A0A8T1V8A2</accession>
<sequence length="158" mass="17688">MRLTNYLLVAAAAFLVSVSSAADSTSALSAMASPDAVQSIGAADGDKRFLRTTKTQTYDDDDVDDDDDADGDDDDDDDDDLDSEDEKRMFRLNRGDDDLLKLIKKFPGADEQINTWRTADKTVRQLKNELEQTPQMVKLINLYAAVLARNNHVVRRWD</sequence>